<geneLocation type="plasmid" evidence="1 2">
    <name>unnamed1</name>
</geneLocation>
<name>A0A1B1A6I0_9RHOB</name>
<dbReference type="EMBL" id="CP015231">
    <property type="protein sequence ID" value="ANP42184.1"/>
    <property type="molecule type" value="Genomic_DNA"/>
</dbReference>
<accession>A0A1B1A6I0</accession>
<dbReference type="GeneID" id="28251269"/>
<dbReference type="RefSeq" id="WP_005613726.1">
    <property type="nucleotide sequence ID" value="NZ_CP015231.1"/>
</dbReference>
<protein>
    <submittedName>
        <fullName evidence="1">Uncharacterized protein</fullName>
    </submittedName>
</protein>
<dbReference type="KEGG" id="rmb:K529_015500"/>
<dbReference type="Proteomes" id="UP000013243">
    <property type="component" value="Plasmid unnamed1"/>
</dbReference>
<dbReference type="OrthoDB" id="9972673at2"/>
<proteinExistence type="predicted"/>
<reference evidence="1 2" key="1">
    <citation type="journal article" date="2016" name="ISME J.">
        <title>Global occurrence and heterogeneity of the Roseobacter-clade species Ruegeria mobilis.</title>
        <authorList>
            <person name="Sonnenschein E."/>
            <person name="Gram L."/>
        </authorList>
    </citation>
    <scope>NUCLEOTIDE SEQUENCE [LARGE SCALE GENOMIC DNA]</scope>
    <source>
        <strain evidence="1 2">F1926</strain>
        <plasmid evidence="1 2">unnamed1</plasmid>
    </source>
</reference>
<keyword evidence="1" id="KW-0614">Plasmid</keyword>
<evidence type="ECO:0000313" key="1">
    <source>
        <dbReference type="EMBL" id="ANP42184.1"/>
    </source>
</evidence>
<dbReference type="AlphaFoldDB" id="A0A1B1A6I0"/>
<gene>
    <name evidence="1" type="ORF">K529_015500</name>
</gene>
<evidence type="ECO:0000313" key="2">
    <source>
        <dbReference type="Proteomes" id="UP000013243"/>
    </source>
</evidence>
<organism evidence="1 2">
    <name type="scientific">Tritonibacter mobilis F1926</name>
    <dbReference type="NCBI Taxonomy" id="1265309"/>
    <lineage>
        <taxon>Bacteria</taxon>
        <taxon>Pseudomonadati</taxon>
        <taxon>Pseudomonadota</taxon>
        <taxon>Alphaproteobacteria</taxon>
        <taxon>Rhodobacterales</taxon>
        <taxon>Paracoccaceae</taxon>
        <taxon>Tritonibacter</taxon>
    </lineage>
</organism>
<sequence length="72" mass="8185">MTDKFGSLETDLQDNPEDTITHVFVELLCDERGERFEDAQTWDDINAMFSMSNLTAIMQEVSNALNPTAEKN</sequence>